<organism evidence="1 2">
    <name type="scientific">Sulfurospirillum halorespirans DSM 13726</name>
    <dbReference type="NCBI Taxonomy" id="1193502"/>
    <lineage>
        <taxon>Bacteria</taxon>
        <taxon>Pseudomonadati</taxon>
        <taxon>Campylobacterota</taxon>
        <taxon>Epsilonproteobacteria</taxon>
        <taxon>Campylobacterales</taxon>
        <taxon>Sulfurospirillaceae</taxon>
        <taxon>Sulfurospirillum</taxon>
    </lineage>
</organism>
<evidence type="ECO:0000313" key="1">
    <source>
        <dbReference type="EMBL" id="AOO64660.1"/>
    </source>
</evidence>
<reference evidence="2" key="1">
    <citation type="submission" date="2016-08" db="EMBL/GenBank/DDBJ databases">
        <title>Complete genome sequence of the organohalide-respiring Epsilonproteobacterium Sulfurospirillum halorespirans.</title>
        <authorList>
            <person name="Goris T."/>
            <person name="Zimmermann J."/>
            <person name="Schenz B."/>
            <person name="Lemos M."/>
            <person name="Hackermueller J."/>
            <person name="Diekert G."/>
        </authorList>
    </citation>
    <scope>NUCLEOTIDE SEQUENCE [LARGE SCALE GENOMIC DNA]</scope>
    <source>
        <strain>DSM 13726</strain>
        <strain evidence="2">PCE-M2</strain>
    </source>
</reference>
<dbReference type="STRING" id="1193502.SHALO_0879"/>
<dbReference type="EMBL" id="CP017111">
    <property type="protein sequence ID" value="AOO64660.1"/>
    <property type="molecule type" value="Genomic_DNA"/>
</dbReference>
<dbReference type="Proteomes" id="UP000094609">
    <property type="component" value="Chromosome"/>
</dbReference>
<name>A0A1D7TI91_9BACT</name>
<sequence>MSSEVSDIYEQDLQEKKALLQACQQDKNLVTCSDCEKMFECEIRKTYVKAVYESMAKGHGGGFEF</sequence>
<dbReference type="RefSeq" id="WP_069477525.1">
    <property type="nucleotide sequence ID" value="NZ_CP017111.1"/>
</dbReference>
<dbReference type="KEGG" id="shal:SHALO_0879"/>
<gene>
    <name evidence="1" type="ORF">SHALO_0879</name>
</gene>
<dbReference type="AlphaFoldDB" id="A0A1D7TI91"/>
<keyword evidence="2" id="KW-1185">Reference proteome</keyword>
<protein>
    <submittedName>
        <fullName evidence="1">Uncharacterized protein</fullName>
    </submittedName>
</protein>
<evidence type="ECO:0000313" key="2">
    <source>
        <dbReference type="Proteomes" id="UP000094609"/>
    </source>
</evidence>
<proteinExistence type="predicted"/>
<dbReference type="PATRIC" id="fig|1193502.14.peg.886"/>
<accession>A0A1D7TI91</accession>